<accession>A0ABP0H3C0</accession>
<comment type="caution">
    <text evidence="2">The sequence shown here is derived from an EMBL/GenBank/DDBJ whole genome shotgun (WGS) entry which is preliminary data.</text>
</comment>
<evidence type="ECO:0000313" key="2">
    <source>
        <dbReference type="EMBL" id="CAK8698495.1"/>
    </source>
</evidence>
<dbReference type="EMBL" id="CAWYQH010000174">
    <property type="protein sequence ID" value="CAK8698495.1"/>
    <property type="molecule type" value="Genomic_DNA"/>
</dbReference>
<keyword evidence="3" id="KW-1185">Reference proteome</keyword>
<feature type="domain" description="HAT C-terminal dimerisation" evidence="1">
    <location>
        <begin position="59"/>
        <end position="105"/>
    </location>
</feature>
<organism evidence="2 3">
    <name type="scientific">Clavelina lepadiformis</name>
    <name type="common">Light-bulb sea squirt</name>
    <name type="synonym">Ascidia lepadiformis</name>
    <dbReference type="NCBI Taxonomy" id="159417"/>
    <lineage>
        <taxon>Eukaryota</taxon>
        <taxon>Metazoa</taxon>
        <taxon>Chordata</taxon>
        <taxon>Tunicata</taxon>
        <taxon>Ascidiacea</taxon>
        <taxon>Aplousobranchia</taxon>
        <taxon>Clavelinidae</taxon>
        <taxon>Clavelina</taxon>
    </lineage>
</organism>
<sequence>MLCRNDLPSPNRQQTIDTVTTPLIYGQSIEPNAMYVIAPLLQPEKVDEIDAVDQYATTVFQDDINPISFWIKEADDEGRPCLSRLVLNYLTIPASVTSTNKQLFNASIFYSVAVSVEENAMIEDFYFFV</sequence>
<protein>
    <recommendedName>
        <fullName evidence="1">HAT C-terminal dimerisation domain-containing protein</fullName>
    </recommendedName>
</protein>
<evidence type="ECO:0000259" key="1">
    <source>
        <dbReference type="Pfam" id="PF05699"/>
    </source>
</evidence>
<dbReference type="InterPro" id="IPR008906">
    <property type="entry name" value="HATC_C_dom"/>
</dbReference>
<evidence type="ECO:0000313" key="3">
    <source>
        <dbReference type="Proteomes" id="UP001642483"/>
    </source>
</evidence>
<reference evidence="2 3" key="1">
    <citation type="submission" date="2024-02" db="EMBL/GenBank/DDBJ databases">
        <authorList>
            <person name="Daric V."/>
            <person name="Darras S."/>
        </authorList>
    </citation>
    <scope>NUCLEOTIDE SEQUENCE [LARGE SCALE GENOMIC DNA]</scope>
</reference>
<dbReference type="Proteomes" id="UP001642483">
    <property type="component" value="Unassembled WGS sequence"/>
</dbReference>
<dbReference type="Pfam" id="PF05699">
    <property type="entry name" value="Dimer_Tnp_hAT"/>
    <property type="match status" value="1"/>
</dbReference>
<gene>
    <name evidence="2" type="ORF">CVLEPA_LOCUS31930</name>
</gene>
<name>A0ABP0H3C0_CLALP</name>
<proteinExistence type="predicted"/>